<reference evidence="2 3" key="1">
    <citation type="submission" date="2024-03" db="EMBL/GenBank/DDBJ databases">
        <title>Human intestinal bacterial collection.</title>
        <authorList>
            <person name="Pauvert C."/>
            <person name="Hitch T.C.A."/>
            <person name="Clavel T."/>
        </authorList>
    </citation>
    <scope>NUCLEOTIDE SEQUENCE [LARGE SCALE GENOMIC DNA]</scope>
    <source>
        <strain evidence="2 3">CLA-JM-H11</strain>
    </source>
</reference>
<feature type="coiled-coil region" evidence="1">
    <location>
        <begin position="429"/>
        <end position="456"/>
    </location>
</feature>
<name>A0ABV1GF79_9FIRM</name>
<keyword evidence="1" id="KW-0175">Coiled coil</keyword>
<organism evidence="2 3">
    <name type="scientific">Ruthenibacterium intestinale</name>
    <dbReference type="NCBI Taxonomy" id="3133163"/>
    <lineage>
        <taxon>Bacteria</taxon>
        <taxon>Bacillati</taxon>
        <taxon>Bacillota</taxon>
        <taxon>Clostridia</taxon>
        <taxon>Eubacteriales</taxon>
        <taxon>Oscillospiraceae</taxon>
        <taxon>Ruthenibacterium</taxon>
    </lineage>
</organism>
<dbReference type="Gene3D" id="3.40.50.300">
    <property type="entry name" value="P-loop containing nucleotide triphosphate hydrolases"/>
    <property type="match status" value="1"/>
</dbReference>
<evidence type="ECO:0000313" key="3">
    <source>
        <dbReference type="Proteomes" id="UP001477672"/>
    </source>
</evidence>
<dbReference type="RefSeq" id="WP_349215964.1">
    <property type="nucleotide sequence ID" value="NZ_JBBMFA010000090.1"/>
</dbReference>
<dbReference type="EMBL" id="JBBMFA010000090">
    <property type="protein sequence ID" value="MEQ2520424.1"/>
    <property type="molecule type" value="Genomic_DNA"/>
</dbReference>
<protein>
    <recommendedName>
        <fullName evidence="4">Rad50/SbcC-type AAA domain-containing protein</fullName>
    </recommendedName>
</protein>
<dbReference type="InterPro" id="IPR027417">
    <property type="entry name" value="P-loop_NTPase"/>
</dbReference>
<evidence type="ECO:0008006" key="4">
    <source>
        <dbReference type="Google" id="ProtNLM"/>
    </source>
</evidence>
<evidence type="ECO:0000256" key="1">
    <source>
        <dbReference type="SAM" id="Coils"/>
    </source>
</evidence>
<gene>
    <name evidence="2" type="ORF">WMO24_08270</name>
</gene>
<dbReference type="Proteomes" id="UP001477672">
    <property type="component" value="Unassembled WGS sequence"/>
</dbReference>
<sequence length="687" mass="78320">MLRINRLRVEINTANGMYGIDESFKKGLNFVASKENTCGKSSILAAIYYCLGFEQILGGVAGIGGKVLTSAFKNTIDDNGKSWNVTESGAYLEISNGSEEITVYRSIKAENKDNRLITVYFSEYDLISNPKNQSEDFYVNIQHAATSQRGFHAFLEDFLHLNLPLVRTSDGSERKLYLQIIFSAMFIEQKHGWSDILSGMPVFGIRESKKRVVEYILGLDTFKNEKERDRLNGIKTDLENKWEQLIKEIQRRAYSESCDIVNIPVHPCVLSDKQFSRIAILTVEKTTIDEKNNQLKTEYDSLRQLKPRVTDNFEALNTELSETEAAILKFEEIVRHLMQKLSGISETIHRLTSDLQLICTDIRNNEDAARLQKFGSEVSNGQISANICPTCKQQIQDNLLEANPCSGFMSIEENIRHLKAQKSMLEFSLNSRKNTRDALQKEKDSYESRLLTLRRLAQTLRSDLFTTTDTEASEAIILKKIEISKQIEQLSDLQDAFYSFLDNLNDLSEKWNDYLEQKSRLPKKGISEMDMSKIALLKSHFIDNLRRYHYSSLSSFDGIEISEESLLPTIDGFDMKFDSSASDGIRTIWAFTLALLQVSIEKDGNHPGIIIFDEPAQQSIVSEDMNSFIQSVSEVSSQSQIIMAITLNSHELIHIIDELDTDKYHKLEIADKAFKRFEKMGSREVSD</sequence>
<keyword evidence="3" id="KW-1185">Reference proteome</keyword>
<proteinExistence type="predicted"/>
<comment type="caution">
    <text evidence="2">The sequence shown here is derived from an EMBL/GenBank/DDBJ whole genome shotgun (WGS) entry which is preliminary data.</text>
</comment>
<dbReference type="SUPFAM" id="SSF52540">
    <property type="entry name" value="P-loop containing nucleoside triphosphate hydrolases"/>
    <property type="match status" value="1"/>
</dbReference>
<evidence type="ECO:0000313" key="2">
    <source>
        <dbReference type="EMBL" id="MEQ2520424.1"/>
    </source>
</evidence>
<accession>A0ABV1GF79</accession>